<dbReference type="InterPro" id="IPR045591">
    <property type="entry name" value="DUF6462"/>
</dbReference>
<keyword evidence="1" id="KW-0175">Coiled coil</keyword>
<dbReference type="EMBL" id="AGEL01000014">
    <property type="protein sequence ID" value="EHO15778.1"/>
    <property type="molecule type" value="Genomic_DNA"/>
</dbReference>
<dbReference type="AlphaFoldDB" id="A0AA36Y3I9"/>
<dbReference type="Pfam" id="PF20063">
    <property type="entry name" value="DUF6462"/>
    <property type="match status" value="1"/>
</dbReference>
<feature type="coiled-coil region" evidence="1">
    <location>
        <begin position="14"/>
        <end position="46"/>
    </location>
</feature>
<name>A0AA36Y3I9_9FIRM</name>
<keyword evidence="3" id="KW-1185">Reference proteome</keyword>
<evidence type="ECO:0000256" key="1">
    <source>
        <dbReference type="SAM" id="Coils"/>
    </source>
</evidence>
<proteinExistence type="predicted"/>
<comment type="caution">
    <text evidence="2">The sequence shown here is derived from an EMBL/GenBank/DDBJ whole genome shotgun (WGS) entry which is preliminary data.</text>
</comment>
<sequence length="104" mass="12367">MKARLTYQEVMAYIQEQEKEKEKQRLAKNQQKIAGISEKVQEIRNTKIRQSKYMRYREARAYYCLGMNTIQRLAKEAGATIRIGRIVMIDTEILNKYIDSFRDA</sequence>
<protein>
    <submittedName>
        <fullName evidence="2">Uncharacterized protein</fullName>
    </submittedName>
</protein>
<evidence type="ECO:0000313" key="3">
    <source>
        <dbReference type="Proteomes" id="UP000018466"/>
    </source>
</evidence>
<evidence type="ECO:0000313" key="2">
    <source>
        <dbReference type="EMBL" id="EHO15778.1"/>
    </source>
</evidence>
<reference evidence="2 3" key="1">
    <citation type="submission" date="2011-10" db="EMBL/GenBank/DDBJ databases">
        <title>The Genome Sequence of Lachnospiraceae bacterium ACC2.</title>
        <authorList>
            <consortium name="The Broad Institute Genome Sequencing Platform"/>
            <person name="Earl A."/>
            <person name="Ward D."/>
            <person name="Feldgarden M."/>
            <person name="Gevers D."/>
            <person name="Sizova M."/>
            <person name="Hazen A."/>
            <person name="Epstein S."/>
            <person name="Young S.K."/>
            <person name="Zeng Q."/>
            <person name="Gargeya S."/>
            <person name="Fitzgerald M."/>
            <person name="Haas B."/>
            <person name="Abouelleil A."/>
            <person name="Alvarado L."/>
            <person name="Arachchi H.M."/>
            <person name="Berlin A."/>
            <person name="Brown A."/>
            <person name="Chapman S.B."/>
            <person name="Chen Z."/>
            <person name="Dunbar C."/>
            <person name="Freedman E."/>
            <person name="Gearin G."/>
            <person name="Goldberg J."/>
            <person name="Griggs A."/>
            <person name="Gujja S."/>
            <person name="Heiman D."/>
            <person name="Howarth C."/>
            <person name="Larson L."/>
            <person name="Lui A."/>
            <person name="MacDonald P.J.P."/>
            <person name="Montmayeur A."/>
            <person name="Murphy C."/>
            <person name="Neiman D."/>
            <person name="Pearson M."/>
            <person name="Priest M."/>
            <person name="Roberts A."/>
            <person name="Saif S."/>
            <person name="Shea T."/>
            <person name="Shenoy N."/>
            <person name="Sisk P."/>
            <person name="Stolte C."/>
            <person name="Sykes S."/>
            <person name="Wortman J."/>
            <person name="Nusbaum C."/>
            <person name="Birren B."/>
        </authorList>
    </citation>
    <scope>NUCLEOTIDE SEQUENCE [LARGE SCALE GENOMIC DNA]</scope>
    <source>
        <strain evidence="2 3">ACC2</strain>
    </source>
</reference>
<gene>
    <name evidence="2" type="ORF">HMPREF9623_01689</name>
</gene>
<accession>A0AA36Y3I9</accession>
<organism evidence="2 3">
    <name type="scientific">Stomatobaculum longum</name>
    <dbReference type="NCBI Taxonomy" id="796942"/>
    <lineage>
        <taxon>Bacteria</taxon>
        <taxon>Bacillati</taxon>
        <taxon>Bacillota</taxon>
        <taxon>Clostridia</taxon>
        <taxon>Lachnospirales</taxon>
        <taxon>Lachnospiraceae</taxon>
        <taxon>Stomatobaculum</taxon>
    </lineage>
</organism>
<dbReference type="Proteomes" id="UP000018466">
    <property type="component" value="Unassembled WGS sequence"/>
</dbReference>